<evidence type="ECO:0000256" key="1">
    <source>
        <dbReference type="ARBA" id="ARBA00010688"/>
    </source>
</evidence>
<dbReference type="AlphaFoldDB" id="A0A511BV54"/>
<dbReference type="PANTHER" id="PTHR43085:SF1">
    <property type="entry name" value="PSEUDOURIDINE KINASE-RELATED"/>
    <property type="match status" value="1"/>
</dbReference>
<gene>
    <name evidence="7" type="ORF">SSA02_25270</name>
</gene>
<evidence type="ECO:0000256" key="5">
    <source>
        <dbReference type="ARBA" id="ARBA00022840"/>
    </source>
</evidence>
<evidence type="ECO:0000256" key="3">
    <source>
        <dbReference type="ARBA" id="ARBA00022741"/>
    </source>
</evidence>
<evidence type="ECO:0000256" key="2">
    <source>
        <dbReference type="ARBA" id="ARBA00022679"/>
    </source>
</evidence>
<organism evidence="7 8">
    <name type="scientific">Swaminathania salitolerans</name>
    <dbReference type="NCBI Taxonomy" id="182838"/>
    <lineage>
        <taxon>Bacteria</taxon>
        <taxon>Pseudomonadati</taxon>
        <taxon>Pseudomonadota</taxon>
        <taxon>Alphaproteobacteria</taxon>
        <taxon>Acetobacterales</taxon>
        <taxon>Acetobacteraceae</taxon>
        <taxon>Swaminathania</taxon>
    </lineage>
</organism>
<comment type="similarity">
    <text evidence="1">Belongs to the carbohydrate kinase PfkB family.</text>
</comment>
<dbReference type="GO" id="GO:0005524">
    <property type="term" value="F:ATP binding"/>
    <property type="evidence" value="ECO:0007669"/>
    <property type="project" value="UniProtKB-KW"/>
</dbReference>
<dbReference type="Pfam" id="PF00294">
    <property type="entry name" value="PfkB"/>
    <property type="match status" value="1"/>
</dbReference>
<keyword evidence="8" id="KW-1185">Reference proteome</keyword>
<evidence type="ECO:0000256" key="4">
    <source>
        <dbReference type="ARBA" id="ARBA00022777"/>
    </source>
</evidence>
<reference evidence="7 8" key="1">
    <citation type="submission" date="2019-07" db="EMBL/GenBank/DDBJ databases">
        <title>Whole genome shotgun sequence of Swaminathania salitolerans NBRC 104436.</title>
        <authorList>
            <person name="Hosoyama A."/>
            <person name="Uohara A."/>
            <person name="Ohji S."/>
            <person name="Ichikawa N."/>
        </authorList>
    </citation>
    <scope>NUCLEOTIDE SEQUENCE [LARGE SCALE GENOMIC DNA]</scope>
    <source>
        <strain evidence="7 8">NBRC 104436</strain>
    </source>
</reference>
<dbReference type="RefSeq" id="WP_246103913.1">
    <property type="nucleotide sequence ID" value="NZ_BJVC01000008.1"/>
</dbReference>
<evidence type="ECO:0000313" key="7">
    <source>
        <dbReference type="EMBL" id="GEL03364.1"/>
    </source>
</evidence>
<evidence type="ECO:0000313" key="8">
    <source>
        <dbReference type="Proteomes" id="UP000321405"/>
    </source>
</evidence>
<keyword evidence="4 7" id="KW-0418">Kinase</keyword>
<keyword evidence="2" id="KW-0808">Transferase</keyword>
<dbReference type="EMBL" id="BJVC01000008">
    <property type="protein sequence ID" value="GEL03364.1"/>
    <property type="molecule type" value="Genomic_DNA"/>
</dbReference>
<dbReference type="GO" id="GO:0016301">
    <property type="term" value="F:kinase activity"/>
    <property type="evidence" value="ECO:0007669"/>
    <property type="project" value="UniProtKB-KW"/>
</dbReference>
<accession>A0A511BV54</accession>
<dbReference type="Gene3D" id="3.40.1190.20">
    <property type="match status" value="1"/>
</dbReference>
<dbReference type="InterPro" id="IPR050306">
    <property type="entry name" value="PfkB_Carbo_kinase"/>
</dbReference>
<dbReference type="SUPFAM" id="SSF53613">
    <property type="entry name" value="Ribokinase-like"/>
    <property type="match status" value="1"/>
</dbReference>
<dbReference type="Proteomes" id="UP000321405">
    <property type="component" value="Unassembled WGS sequence"/>
</dbReference>
<name>A0A511BV54_9PROT</name>
<sequence>MMSLSKAGGAPEAPCCVVTIGEIVVEIMAETPGTGFMEPLALKGPFPSGAPAIFIDQVAQLGMRCGLISAVGRDDFGTLNVTRLARDGVDVSAIQQIDSYATGSAFVRYRPDGSRDFVYNIREAACARTTLNDAARSLLGKATHFHVMGSSLFSFRIIDAVTTALREVKAQGGTVSFDPNIRKEMLDIPEMRAALELMLQECDIFLPSGPELLLFSEADTEEDAIREILALGVSEIVLKKGQDGACAFSNEGSFPMPPFPVTERDPTGAGDCFGATYVTCRLSGRSVEESLRYASASGARAVTVQGPMEGVSTFAELDRFIAQSGNPA</sequence>
<evidence type="ECO:0000259" key="6">
    <source>
        <dbReference type="Pfam" id="PF00294"/>
    </source>
</evidence>
<dbReference type="InterPro" id="IPR011611">
    <property type="entry name" value="PfkB_dom"/>
</dbReference>
<keyword evidence="3" id="KW-0547">Nucleotide-binding</keyword>
<protein>
    <submittedName>
        <fullName evidence="7">Sugar kinase</fullName>
    </submittedName>
</protein>
<comment type="caution">
    <text evidence="7">The sequence shown here is derived from an EMBL/GenBank/DDBJ whole genome shotgun (WGS) entry which is preliminary data.</text>
</comment>
<keyword evidence="5" id="KW-0067">ATP-binding</keyword>
<feature type="domain" description="Carbohydrate kinase PfkB" evidence="6">
    <location>
        <begin position="56"/>
        <end position="310"/>
    </location>
</feature>
<proteinExistence type="inferred from homology"/>
<dbReference type="CDD" id="cd01166">
    <property type="entry name" value="KdgK"/>
    <property type="match status" value="1"/>
</dbReference>
<dbReference type="InterPro" id="IPR029056">
    <property type="entry name" value="Ribokinase-like"/>
</dbReference>
<dbReference type="PANTHER" id="PTHR43085">
    <property type="entry name" value="HEXOKINASE FAMILY MEMBER"/>
    <property type="match status" value="1"/>
</dbReference>